<feature type="domain" description="DUF2281" evidence="1">
    <location>
        <begin position="8"/>
        <end position="65"/>
    </location>
</feature>
<keyword evidence="3" id="KW-1185">Reference proteome</keyword>
<dbReference type="AlphaFoldDB" id="A0AAP5I7B1"/>
<dbReference type="EMBL" id="JAALHA020000008">
    <property type="protein sequence ID" value="MDR9896348.1"/>
    <property type="molecule type" value="Genomic_DNA"/>
</dbReference>
<evidence type="ECO:0000313" key="2">
    <source>
        <dbReference type="EMBL" id="MDR9896348.1"/>
    </source>
</evidence>
<dbReference type="InterPro" id="IPR018739">
    <property type="entry name" value="DUF2281"/>
</dbReference>
<gene>
    <name evidence="2" type="ORF">G7B40_017545</name>
</gene>
<sequence length="80" mass="9565">MLTLEIAIQKIQQLPPEQQKKVIEFVEFLEFQADRQQQDKRPETPPQHDQDFFALAGIWEGKNITLDTIRKDAWVEENQW</sequence>
<comment type="caution">
    <text evidence="2">The sequence shown here is derived from an EMBL/GenBank/DDBJ whole genome shotgun (WGS) entry which is preliminary data.</text>
</comment>
<dbReference type="RefSeq" id="WP_208339292.1">
    <property type="nucleotide sequence ID" value="NZ_CAWQFN010000502.1"/>
</dbReference>
<name>A0AAP5I7B1_9CYAN</name>
<evidence type="ECO:0000259" key="1">
    <source>
        <dbReference type="Pfam" id="PF10047"/>
    </source>
</evidence>
<accession>A0AAP5I7B1</accession>
<protein>
    <submittedName>
        <fullName evidence="2">DUF2281 domain-containing protein</fullName>
    </submittedName>
</protein>
<proteinExistence type="predicted"/>
<evidence type="ECO:0000313" key="3">
    <source>
        <dbReference type="Proteomes" id="UP000667802"/>
    </source>
</evidence>
<dbReference type="Pfam" id="PF10047">
    <property type="entry name" value="DUF2281"/>
    <property type="match status" value="1"/>
</dbReference>
<organism evidence="2 3">
    <name type="scientific">Aetokthonos hydrillicola Thurmond2011</name>
    <dbReference type="NCBI Taxonomy" id="2712845"/>
    <lineage>
        <taxon>Bacteria</taxon>
        <taxon>Bacillati</taxon>
        <taxon>Cyanobacteriota</taxon>
        <taxon>Cyanophyceae</taxon>
        <taxon>Nostocales</taxon>
        <taxon>Hapalosiphonaceae</taxon>
        <taxon>Aetokthonos</taxon>
    </lineage>
</organism>
<dbReference type="Proteomes" id="UP000667802">
    <property type="component" value="Unassembled WGS sequence"/>
</dbReference>
<reference evidence="3" key="1">
    <citation type="journal article" date="2021" name="Science">
        <title>Hunting the eagle killer: A cyanobacterial neurotoxin causes vacuolar myelinopathy.</title>
        <authorList>
            <person name="Breinlinger S."/>
            <person name="Phillips T.J."/>
            <person name="Haram B.N."/>
            <person name="Mares J."/>
            <person name="Martinez Yerena J.A."/>
            <person name="Hrouzek P."/>
            <person name="Sobotka R."/>
            <person name="Henderson W.M."/>
            <person name="Schmieder P."/>
            <person name="Williams S.M."/>
            <person name="Lauderdale J.D."/>
            <person name="Wilde H.D."/>
            <person name="Gerrin W."/>
            <person name="Kust A."/>
            <person name="Washington J.W."/>
            <person name="Wagner C."/>
            <person name="Geier B."/>
            <person name="Liebeke M."/>
            <person name="Enke H."/>
            <person name="Niedermeyer T.H.J."/>
            <person name="Wilde S.B."/>
        </authorList>
    </citation>
    <scope>NUCLEOTIDE SEQUENCE [LARGE SCALE GENOMIC DNA]</scope>
    <source>
        <strain evidence="3">Thurmond2011</strain>
    </source>
</reference>